<keyword evidence="2" id="KW-0472">Membrane</keyword>
<comment type="caution">
    <text evidence="3">The sequence shown here is derived from an EMBL/GenBank/DDBJ whole genome shotgun (WGS) entry which is preliminary data.</text>
</comment>
<protein>
    <recommendedName>
        <fullName evidence="5">Transmembrane protein</fullName>
    </recommendedName>
</protein>
<accession>A0ABR3VR98</accession>
<evidence type="ECO:0000313" key="3">
    <source>
        <dbReference type="EMBL" id="KAL1844232.1"/>
    </source>
</evidence>
<keyword evidence="4" id="KW-1185">Reference proteome</keyword>
<reference evidence="3 4" key="1">
    <citation type="journal article" date="2024" name="Commun. Biol.">
        <title>Comparative genomic analysis of thermophilic fungi reveals convergent evolutionary adaptations and gene losses.</title>
        <authorList>
            <person name="Steindorff A.S."/>
            <person name="Aguilar-Pontes M.V."/>
            <person name="Robinson A.J."/>
            <person name="Andreopoulos B."/>
            <person name="LaButti K."/>
            <person name="Kuo A."/>
            <person name="Mondo S."/>
            <person name="Riley R."/>
            <person name="Otillar R."/>
            <person name="Haridas S."/>
            <person name="Lipzen A."/>
            <person name="Grimwood J."/>
            <person name="Schmutz J."/>
            <person name="Clum A."/>
            <person name="Reid I.D."/>
            <person name="Moisan M.C."/>
            <person name="Butler G."/>
            <person name="Nguyen T.T.M."/>
            <person name="Dewar K."/>
            <person name="Conant G."/>
            <person name="Drula E."/>
            <person name="Henrissat B."/>
            <person name="Hansel C."/>
            <person name="Singer S."/>
            <person name="Hutchinson M.I."/>
            <person name="de Vries R.P."/>
            <person name="Natvig D.O."/>
            <person name="Powell A.J."/>
            <person name="Tsang A."/>
            <person name="Grigoriev I.V."/>
        </authorList>
    </citation>
    <scope>NUCLEOTIDE SEQUENCE [LARGE SCALE GENOMIC DNA]</scope>
    <source>
        <strain evidence="3 4">ATCC 24622</strain>
    </source>
</reference>
<evidence type="ECO:0000256" key="1">
    <source>
        <dbReference type="SAM" id="MobiDB-lite"/>
    </source>
</evidence>
<organism evidence="3 4">
    <name type="scientific">Phialemonium thermophilum</name>
    <dbReference type="NCBI Taxonomy" id="223376"/>
    <lineage>
        <taxon>Eukaryota</taxon>
        <taxon>Fungi</taxon>
        <taxon>Dikarya</taxon>
        <taxon>Ascomycota</taxon>
        <taxon>Pezizomycotina</taxon>
        <taxon>Sordariomycetes</taxon>
        <taxon>Sordariomycetidae</taxon>
        <taxon>Cephalothecales</taxon>
        <taxon>Cephalothecaceae</taxon>
        <taxon>Phialemonium</taxon>
    </lineage>
</organism>
<evidence type="ECO:0000313" key="4">
    <source>
        <dbReference type="Proteomes" id="UP001586593"/>
    </source>
</evidence>
<proteinExistence type="predicted"/>
<feature type="compositionally biased region" description="Basic and acidic residues" evidence="1">
    <location>
        <begin position="127"/>
        <end position="137"/>
    </location>
</feature>
<gene>
    <name evidence="3" type="ORF">VTK73DRAFT_2633</name>
</gene>
<feature type="transmembrane region" description="Helical" evidence="2">
    <location>
        <begin position="53"/>
        <end position="80"/>
    </location>
</feature>
<keyword evidence="2" id="KW-0812">Transmembrane</keyword>
<evidence type="ECO:0008006" key="5">
    <source>
        <dbReference type="Google" id="ProtNLM"/>
    </source>
</evidence>
<sequence length="179" mass="20108">MFFSSNSEPVHFKSICEPSKLGLSVTLFRNTDKWRVKLQLTGSRSLLAGGGLLVFHFCLFSTLSLCVSLSLSLSLSVGFISPQRKRGTADVFFAFRIHGVNGTSAPVKRTEQLRTPAPTSLAVPSRTEQRPSRRVQDGSRNQFISMRQHTREKNGLPLWVKKPIRRDVPERGQQHKVFA</sequence>
<evidence type="ECO:0000256" key="2">
    <source>
        <dbReference type="SAM" id="Phobius"/>
    </source>
</evidence>
<name>A0ABR3VR98_9PEZI</name>
<dbReference type="EMBL" id="JAZHXJ010001751">
    <property type="protein sequence ID" value="KAL1844232.1"/>
    <property type="molecule type" value="Genomic_DNA"/>
</dbReference>
<feature type="region of interest" description="Disordered" evidence="1">
    <location>
        <begin position="113"/>
        <end position="140"/>
    </location>
</feature>
<keyword evidence="2" id="KW-1133">Transmembrane helix</keyword>
<dbReference type="Proteomes" id="UP001586593">
    <property type="component" value="Unassembled WGS sequence"/>
</dbReference>